<evidence type="ECO:0000313" key="1">
    <source>
        <dbReference type="EMBL" id="JAH78160.1"/>
    </source>
</evidence>
<dbReference type="AlphaFoldDB" id="A0A0E9VL50"/>
<sequence>MLILGQWRVFSSQVSDQIAVLSGAIRRTGKSNQSRVLQSDALCSLNLDP</sequence>
<reference evidence="1" key="2">
    <citation type="journal article" date="2015" name="Fish Shellfish Immunol.">
        <title>Early steps in the European eel (Anguilla anguilla)-Vibrio vulnificus interaction in the gills: Role of the RtxA13 toxin.</title>
        <authorList>
            <person name="Callol A."/>
            <person name="Pajuelo D."/>
            <person name="Ebbesson L."/>
            <person name="Teles M."/>
            <person name="MacKenzie S."/>
            <person name="Amaro C."/>
        </authorList>
    </citation>
    <scope>NUCLEOTIDE SEQUENCE</scope>
</reference>
<protein>
    <submittedName>
        <fullName evidence="1">Uncharacterized protein</fullName>
    </submittedName>
</protein>
<proteinExistence type="predicted"/>
<reference evidence="1" key="1">
    <citation type="submission" date="2014-11" db="EMBL/GenBank/DDBJ databases">
        <authorList>
            <person name="Amaro Gonzalez C."/>
        </authorList>
    </citation>
    <scope>NUCLEOTIDE SEQUENCE</scope>
</reference>
<dbReference type="EMBL" id="GBXM01030417">
    <property type="protein sequence ID" value="JAH78160.1"/>
    <property type="molecule type" value="Transcribed_RNA"/>
</dbReference>
<name>A0A0E9VL50_ANGAN</name>
<organism evidence="1">
    <name type="scientific">Anguilla anguilla</name>
    <name type="common">European freshwater eel</name>
    <name type="synonym">Muraena anguilla</name>
    <dbReference type="NCBI Taxonomy" id="7936"/>
    <lineage>
        <taxon>Eukaryota</taxon>
        <taxon>Metazoa</taxon>
        <taxon>Chordata</taxon>
        <taxon>Craniata</taxon>
        <taxon>Vertebrata</taxon>
        <taxon>Euteleostomi</taxon>
        <taxon>Actinopterygii</taxon>
        <taxon>Neopterygii</taxon>
        <taxon>Teleostei</taxon>
        <taxon>Anguilliformes</taxon>
        <taxon>Anguillidae</taxon>
        <taxon>Anguilla</taxon>
    </lineage>
</organism>
<accession>A0A0E9VL50</accession>